<dbReference type="InterPro" id="IPR051531">
    <property type="entry name" value="N-acetyltransferase"/>
</dbReference>
<dbReference type="Pfam" id="PF13302">
    <property type="entry name" value="Acetyltransf_3"/>
    <property type="match status" value="1"/>
</dbReference>
<keyword evidence="3" id="KW-1185">Reference proteome</keyword>
<dbReference type="PROSITE" id="PS51186">
    <property type="entry name" value="GNAT"/>
    <property type="match status" value="1"/>
</dbReference>
<dbReference type="InterPro" id="IPR000182">
    <property type="entry name" value="GNAT_dom"/>
</dbReference>
<dbReference type="Proteomes" id="UP000242501">
    <property type="component" value="Unassembled WGS sequence"/>
</dbReference>
<proteinExistence type="predicted"/>
<evidence type="ECO:0000313" key="3">
    <source>
        <dbReference type="Proteomes" id="UP000242501"/>
    </source>
</evidence>
<evidence type="ECO:0000313" key="2">
    <source>
        <dbReference type="EMBL" id="SDB83091.1"/>
    </source>
</evidence>
<reference evidence="3" key="1">
    <citation type="submission" date="2016-09" db="EMBL/GenBank/DDBJ databases">
        <authorList>
            <person name="Varghese N."/>
            <person name="Submissions S."/>
        </authorList>
    </citation>
    <scope>NUCLEOTIDE SEQUENCE [LARGE SCALE GENOMIC DNA]</scope>
    <source>
        <strain evidence="3">ANC 4422</strain>
    </source>
</reference>
<protein>
    <submittedName>
        <fullName evidence="2">Protein N-acetyltransferase, RimJ/RimL family</fullName>
    </submittedName>
</protein>
<gene>
    <name evidence="2" type="ORF">SAMN05421733_101416</name>
</gene>
<dbReference type="PANTHER" id="PTHR43792">
    <property type="entry name" value="GNAT FAMILY, PUTATIVE (AFU_ORTHOLOGUE AFUA_3G00765)-RELATED-RELATED"/>
    <property type="match status" value="1"/>
</dbReference>
<organism evidence="2 3">
    <name type="scientific">Acinetobacter boissieri</name>
    <dbReference type="NCBI Taxonomy" id="1219383"/>
    <lineage>
        <taxon>Bacteria</taxon>
        <taxon>Pseudomonadati</taxon>
        <taxon>Pseudomonadota</taxon>
        <taxon>Gammaproteobacteria</taxon>
        <taxon>Moraxellales</taxon>
        <taxon>Moraxellaceae</taxon>
        <taxon>Acinetobacter</taxon>
    </lineage>
</organism>
<evidence type="ECO:0000259" key="1">
    <source>
        <dbReference type="PROSITE" id="PS51186"/>
    </source>
</evidence>
<accession>A0A1G6GM54</accession>
<dbReference type="SUPFAM" id="SSF55729">
    <property type="entry name" value="Acyl-CoA N-acyltransferases (Nat)"/>
    <property type="match status" value="1"/>
</dbReference>
<name>A0A1G6GM54_9GAMM</name>
<keyword evidence="2" id="KW-0808">Transferase</keyword>
<dbReference type="AlphaFoldDB" id="A0A1G6GM54"/>
<dbReference type="GO" id="GO:0016747">
    <property type="term" value="F:acyltransferase activity, transferring groups other than amino-acyl groups"/>
    <property type="evidence" value="ECO:0007669"/>
    <property type="project" value="InterPro"/>
</dbReference>
<sequence length="175" mass="20126">MILRNNVEIISEQVILRVFTEYDAEEAFEAITPNLAKFMSWEPPKDLYDFEKVWRAWADHLKKGSEIVFAVRDRKNNEFLGLVGLHRILIDPRIGVWIKEKRHSQGYGTAAVQALMEWASLELEIDQFTYLVADENIASQKIVIALGGIKNGYTLCSKYNAQIYKIIYPATRVCA</sequence>
<dbReference type="EMBL" id="FMYL01000001">
    <property type="protein sequence ID" value="SDB83091.1"/>
    <property type="molecule type" value="Genomic_DNA"/>
</dbReference>
<dbReference type="InterPro" id="IPR016181">
    <property type="entry name" value="Acyl_CoA_acyltransferase"/>
</dbReference>
<dbReference type="STRING" id="1219383.SAMN05421733_101416"/>
<dbReference type="PANTHER" id="PTHR43792:SF1">
    <property type="entry name" value="N-ACETYLTRANSFERASE DOMAIN-CONTAINING PROTEIN"/>
    <property type="match status" value="1"/>
</dbReference>
<feature type="domain" description="N-acetyltransferase" evidence="1">
    <location>
        <begin position="14"/>
        <end position="169"/>
    </location>
</feature>
<dbReference type="Gene3D" id="3.40.630.30">
    <property type="match status" value="1"/>
</dbReference>
<dbReference type="RefSeq" id="WP_092746664.1">
    <property type="nucleotide sequence ID" value="NZ_FMYL01000001.1"/>
</dbReference>
<dbReference type="OrthoDB" id="5292292at2"/>